<name>A0A7C2YZF0_9CREN</name>
<dbReference type="Pfam" id="PF02597">
    <property type="entry name" value="ThiS"/>
    <property type="match status" value="1"/>
</dbReference>
<evidence type="ECO:0000313" key="1">
    <source>
        <dbReference type="EMBL" id="HEU97780.1"/>
    </source>
</evidence>
<dbReference type="EMBL" id="DSFE01000062">
    <property type="protein sequence ID" value="HEU97780.1"/>
    <property type="molecule type" value="Genomic_DNA"/>
</dbReference>
<dbReference type="InterPro" id="IPR003749">
    <property type="entry name" value="ThiS/MoaD-like"/>
</dbReference>
<sequence>MPNLSKIILVGHLKEVFGGEVLEAEGRRLSEVLKFLSSKADDLLDLDGKPSGKYVFLINGVDSLVYGEDPEVSEEDNITIVPISHGG</sequence>
<dbReference type="CDD" id="cd17040">
    <property type="entry name" value="Ubl_MoaD_like"/>
    <property type="match status" value="1"/>
</dbReference>
<dbReference type="InterPro" id="IPR016155">
    <property type="entry name" value="Mopterin_synth/thiamin_S_b"/>
</dbReference>
<proteinExistence type="predicted"/>
<dbReference type="InterPro" id="IPR012675">
    <property type="entry name" value="Beta-grasp_dom_sf"/>
</dbReference>
<gene>
    <name evidence="1" type="ORF">ENO36_02865</name>
</gene>
<dbReference type="Proteomes" id="UP000885664">
    <property type="component" value="Unassembled WGS sequence"/>
</dbReference>
<dbReference type="Gene3D" id="3.10.20.30">
    <property type="match status" value="1"/>
</dbReference>
<dbReference type="AlphaFoldDB" id="A0A7C2YZF0"/>
<dbReference type="SUPFAM" id="SSF54285">
    <property type="entry name" value="MoaD/ThiS"/>
    <property type="match status" value="1"/>
</dbReference>
<organism evidence="1">
    <name type="scientific">Fervidicoccus fontis</name>
    <dbReference type="NCBI Taxonomy" id="683846"/>
    <lineage>
        <taxon>Archaea</taxon>
        <taxon>Thermoproteota</taxon>
        <taxon>Thermoprotei</taxon>
        <taxon>Fervidicoccales</taxon>
        <taxon>Fervidicoccaceae</taxon>
        <taxon>Fervidicoccus</taxon>
    </lineage>
</organism>
<comment type="caution">
    <text evidence="1">The sequence shown here is derived from an EMBL/GenBank/DDBJ whole genome shotgun (WGS) entry which is preliminary data.</text>
</comment>
<accession>A0A7C2YZF0</accession>
<reference evidence="1" key="1">
    <citation type="journal article" date="2020" name="mSystems">
        <title>Genome- and Community-Level Interaction Insights into Carbon Utilization and Element Cycling Functions of Hydrothermarchaeota in Hydrothermal Sediment.</title>
        <authorList>
            <person name="Zhou Z."/>
            <person name="Liu Y."/>
            <person name="Xu W."/>
            <person name="Pan J."/>
            <person name="Luo Z.H."/>
            <person name="Li M."/>
        </authorList>
    </citation>
    <scope>NUCLEOTIDE SEQUENCE [LARGE SCALE GENOMIC DNA]</scope>
    <source>
        <strain evidence="1">SpSt-1259</strain>
    </source>
</reference>
<protein>
    <submittedName>
        <fullName evidence="1">MoaD/ThiS family protein</fullName>
    </submittedName>
</protein>